<keyword evidence="3" id="KW-0472">Membrane</keyword>
<feature type="domain" description="Response regulatory" evidence="5">
    <location>
        <begin position="588"/>
        <end position="713"/>
    </location>
</feature>
<dbReference type="Pfam" id="PF02518">
    <property type="entry name" value="HATPase_c"/>
    <property type="match status" value="1"/>
</dbReference>
<gene>
    <name evidence="6" type="ORF">BSTOLATCC_MIC11385</name>
</gene>
<evidence type="ECO:0008006" key="8">
    <source>
        <dbReference type="Google" id="ProtNLM"/>
    </source>
</evidence>
<keyword evidence="7" id="KW-1185">Reference proteome</keyword>
<dbReference type="InterPro" id="IPR003594">
    <property type="entry name" value="HATPase_dom"/>
</dbReference>
<dbReference type="SUPFAM" id="SSF55874">
    <property type="entry name" value="ATPase domain of HSP90 chaperone/DNA topoisomerase II/histidine kinase"/>
    <property type="match status" value="1"/>
</dbReference>
<feature type="domain" description="Histidine kinase" evidence="4">
    <location>
        <begin position="329"/>
        <end position="550"/>
    </location>
</feature>
<proteinExistence type="predicted"/>
<keyword evidence="3" id="KW-0812">Transmembrane</keyword>
<dbReference type="InterPro" id="IPR003661">
    <property type="entry name" value="HisK_dim/P_dom"/>
</dbReference>
<dbReference type="InterPro" id="IPR036097">
    <property type="entry name" value="HisK_dim/P_sf"/>
</dbReference>
<protein>
    <recommendedName>
        <fullName evidence="8">Histidine kinase</fullName>
    </recommendedName>
</protein>
<dbReference type="InterPro" id="IPR011006">
    <property type="entry name" value="CheY-like_superfamily"/>
</dbReference>
<evidence type="ECO:0000259" key="4">
    <source>
        <dbReference type="PROSITE" id="PS50109"/>
    </source>
</evidence>
<evidence type="ECO:0000313" key="6">
    <source>
        <dbReference type="EMBL" id="CAG9314378.1"/>
    </source>
</evidence>
<evidence type="ECO:0000256" key="2">
    <source>
        <dbReference type="PROSITE-ProRule" id="PRU00169"/>
    </source>
</evidence>
<organism evidence="6 7">
    <name type="scientific">Blepharisma stoltei</name>
    <dbReference type="NCBI Taxonomy" id="1481888"/>
    <lineage>
        <taxon>Eukaryota</taxon>
        <taxon>Sar</taxon>
        <taxon>Alveolata</taxon>
        <taxon>Ciliophora</taxon>
        <taxon>Postciliodesmatophora</taxon>
        <taxon>Heterotrichea</taxon>
        <taxon>Heterotrichida</taxon>
        <taxon>Blepharismidae</taxon>
        <taxon>Blepharisma</taxon>
    </lineage>
</organism>
<dbReference type="InterPro" id="IPR001789">
    <property type="entry name" value="Sig_transdc_resp-reg_receiver"/>
</dbReference>
<dbReference type="InterPro" id="IPR036890">
    <property type="entry name" value="HATPase_C_sf"/>
</dbReference>
<dbReference type="Gene3D" id="3.40.50.2300">
    <property type="match status" value="1"/>
</dbReference>
<dbReference type="Pfam" id="PF00072">
    <property type="entry name" value="Response_reg"/>
    <property type="match status" value="1"/>
</dbReference>
<dbReference type="SMART" id="SM00388">
    <property type="entry name" value="HisKA"/>
    <property type="match status" value="1"/>
</dbReference>
<evidence type="ECO:0000256" key="1">
    <source>
        <dbReference type="ARBA" id="ARBA00022553"/>
    </source>
</evidence>
<dbReference type="EMBL" id="CAJZBQ010000012">
    <property type="protein sequence ID" value="CAG9314378.1"/>
    <property type="molecule type" value="Genomic_DNA"/>
</dbReference>
<dbReference type="Gene3D" id="3.30.565.10">
    <property type="entry name" value="Histidine kinase-like ATPase, C-terminal domain"/>
    <property type="match status" value="1"/>
</dbReference>
<feature type="transmembrane region" description="Helical" evidence="3">
    <location>
        <begin position="23"/>
        <end position="42"/>
    </location>
</feature>
<dbReference type="InterPro" id="IPR004358">
    <property type="entry name" value="Sig_transdc_His_kin-like_C"/>
</dbReference>
<name>A0AAU9IML6_9CILI</name>
<evidence type="ECO:0000256" key="3">
    <source>
        <dbReference type="SAM" id="Phobius"/>
    </source>
</evidence>
<dbReference type="InterPro" id="IPR050956">
    <property type="entry name" value="2C_system_His_kinase"/>
</dbReference>
<dbReference type="PANTHER" id="PTHR43719">
    <property type="entry name" value="TWO-COMPONENT HISTIDINE KINASE"/>
    <property type="match status" value="1"/>
</dbReference>
<sequence>MIDLKTLWWQEETEFIFKFLSNVVKLAIIVDGLAFVLHWILGFPSWKATFIPVMACHFLIAILIWIKPWKKTIHKSIILIIVTEYWNIIFLCFSWTYKTDSRCLFELCSLFTRFHVQFPSIKSRWLFNAVMINHIYIWHIHNLLDSKNIELSILIPLMRILILIFMSNKWHEYILSVSFERFCARKELETMSNKLNSIARACFDGILIVSQCEKIDFLNSRLLELLEATSDGLYTFLTRIEYCKDRKASTFTSSNKLIDDINFLFNDPHQEEITLGITLINTLHLEWKVRSITWEEKPAIFLVVRNVNKIIELENNIANNKLKNFIFRSASHELKTPLNSIIYFTKEVMGNLMISQPLDDMIKKLKIVSISSNVMLTLINDLLDYSKILSGVFKVQKQFCGLNLLIQNVFELMQPQSDRKGLIFISRIDPSIPKEIFIDPVRFGQILLNLVNNAVKNTIKGKIEISCIMTTRNTMKCCVEDTGIGISQHILSNIIKDFESSSIIYSCAKEVGLGLGISNLLVKQLGGKCIKAKSKMGKGSKFSFDIEIFEESINAFDFEKHYFKPASEDINIEMVTKIREFKKSQKHDILVVDDSEFNLQIVASVLKNYEMSFSEALNGRIALEKIIEEDLRNIPYKVVIMDCDMPEMNGWEATKRIHQLYSEGRIKNLPKVIGYSAYTSDEDIKLCFDSGMIGYLPKPCPPDDIIKAIVKYL</sequence>
<dbReference type="PROSITE" id="PS50109">
    <property type="entry name" value="HIS_KIN"/>
    <property type="match status" value="1"/>
</dbReference>
<dbReference type="PROSITE" id="PS50110">
    <property type="entry name" value="RESPONSE_REGULATORY"/>
    <property type="match status" value="1"/>
</dbReference>
<dbReference type="PRINTS" id="PR00344">
    <property type="entry name" value="BCTRLSENSOR"/>
</dbReference>
<keyword evidence="3" id="KW-1133">Transmembrane helix</keyword>
<dbReference type="SUPFAM" id="SSF52172">
    <property type="entry name" value="CheY-like"/>
    <property type="match status" value="1"/>
</dbReference>
<dbReference type="Gene3D" id="1.10.287.130">
    <property type="match status" value="1"/>
</dbReference>
<dbReference type="CDD" id="cd00082">
    <property type="entry name" value="HisKA"/>
    <property type="match status" value="1"/>
</dbReference>
<dbReference type="SMART" id="SM00448">
    <property type="entry name" value="REC"/>
    <property type="match status" value="1"/>
</dbReference>
<dbReference type="Proteomes" id="UP001162131">
    <property type="component" value="Unassembled WGS sequence"/>
</dbReference>
<reference evidence="6" key="1">
    <citation type="submission" date="2021-09" db="EMBL/GenBank/DDBJ databases">
        <authorList>
            <consortium name="AG Swart"/>
            <person name="Singh M."/>
            <person name="Singh A."/>
            <person name="Seah K."/>
            <person name="Emmerich C."/>
        </authorList>
    </citation>
    <scope>NUCLEOTIDE SEQUENCE</scope>
    <source>
        <strain evidence="6">ATCC30299</strain>
    </source>
</reference>
<dbReference type="InterPro" id="IPR005467">
    <property type="entry name" value="His_kinase_dom"/>
</dbReference>
<comment type="caution">
    <text evidence="6">The sequence shown here is derived from an EMBL/GenBank/DDBJ whole genome shotgun (WGS) entry which is preliminary data.</text>
</comment>
<dbReference type="Pfam" id="PF00512">
    <property type="entry name" value="HisKA"/>
    <property type="match status" value="1"/>
</dbReference>
<feature type="transmembrane region" description="Helical" evidence="3">
    <location>
        <begin position="78"/>
        <end position="97"/>
    </location>
</feature>
<accession>A0AAU9IML6</accession>
<keyword evidence="1 2" id="KW-0597">Phosphoprotein</keyword>
<dbReference type="SMART" id="SM00387">
    <property type="entry name" value="HATPase_c"/>
    <property type="match status" value="1"/>
</dbReference>
<feature type="modified residue" description="4-aspartylphosphate" evidence="2">
    <location>
        <position position="642"/>
    </location>
</feature>
<dbReference type="CDD" id="cd17546">
    <property type="entry name" value="REC_hyHK_CKI1_RcsC-like"/>
    <property type="match status" value="1"/>
</dbReference>
<feature type="transmembrane region" description="Helical" evidence="3">
    <location>
        <begin position="48"/>
        <end position="66"/>
    </location>
</feature>
<evidence type="ECO:0000313" key="7">
    <source>
        <dbReference type="Proteomes" id="UP001162131"/>
    </source>
</evidence>
<dbReference type="GO" id="GO:0000155">
    <property type="term" value="F:phosphorelay sensor kinase activity"/>
    <property type="evidence" value="ECO:0007669"/>
    <property type="project" value="InterPro"/>
</dbReference>
<dbReference type="PANTHER" id="PTHR43719:SF28">
    <property type="entry name" value="PEROXIDE STRESS-ACTIVATED HISTIDINE KINASE MAK1-RELATED"/>
    <property type="match status" value="1"/>
</dbReference>
<dbReference type="AlphaFoldDB" id="A0AAU9IML6"/>
<evidence type="ECO:0000259" key="5">
    <source>
        <dbReference type="PROSITE" id="PS50110"/>
    </source>
</evidence>
<dbReference type="SUPFAM" id="SSF47384">
    <property type="entry name" value="Homodimeric domain of signal transducing histidine kinase"/>
    <property type="match status" value="1"/>
</dbReference>